<feature type="compositionally biased region" description="Low complexity" evidence="1">
    <location>
        <begin position="547"/>
        <end position="564"/>
    </location>
</feature>
<feature type="region of interest" description="Disordered" evidence="1">
    <location>
        <begin position="513"/>
        <end position="585"/>
    </location>
</feature>
<dbReference type="InterPro" id="IPR025558">
    <property type="entry name" value="DUF4283"/>
</dbReference>
<evidence type="ECO:0000313" key="3">
    <source>
        <dbReference type="EMBL" id="KAF4372195.1"/>
    </source>
</evidence>
<name>A0A7J6FNG5_CANSA</name>
<dbReference type="Proteomes" id="UP000583929">
    <property type="component" value="Unassembled WGS sequence"/>
</dbReference>
<evidence type="ECO:0000256" key="1">
    <source>
        <dbReference type="SAM" id="MobiDB-lite"/>
    </source>
</evidence>
<dbReference type="AlphaFoldDB" id="A0A7J6FNG5"/>
<dbReference type="InterPro" id="IPR040256">
    <property type="entry name" value="At4g02000-like"/>
</dbReference>
<evidence type="ECO:0000259" key="2">
    <source>
        <dbReference type="Pfam" id="PF14111"/>
    </source>
</evidence>
<dbReference type="PANTHER" id="PTHR31286:SF180">
    <property type="entry name" value="OS10G0362600 PROTEIN"/>
    <property type="match status" value="1"/>
</dbReference>
<comment type="caution">
    <text evidence="3">The sequence shown here is derived from an EMBL/GenBank/DDBJ whole genome shotgun (WGS) entry which is preliminary data.</text>
</comment>
<dbReference type="EMBL" id="JAATIQ010000190">
    <property type="protein sequence ID" value="KAF4372195.1"/>
    <property type="molecule type" value="Genomic_DNA"/>
</dbReference>
<gene>
    <name evidence="3" type="ORF">G4B88_016251</name>
</gene>
<keyword evidence="4" id="KW-1185">Reference proteome</keyword>
<dbReference type="PANTHER" id="PTHR31286">
    <property type="entry name" value="GLYCINE-RICH CELL WALL STRUCTURAL PROTEIN 1.8-LIKE"/>
    <property type="match status" value="1"/>
</dbReference>
<protein>
    <recommendedName>
        <fullName evidence="2">DUF4283 domain-containing protein</fullName>
    </recommendedName>
</protein>
<sequence length="585" mass="65310">MSNVVEVLVTQKEKKIYNLEKKKKKILDGVEDSHKLCIVHYRWTFEVHCCIGMADTNLSSLFKDSVQVTTKDLTCDLNPGEVDRNEKPSRILLGKLYCYTRLGRKAIFGSLNNAWISLTGWSWKEREDGLLQFTFQTSFDAENVLHRRSWLVCGYLLVLMPWPSWLTPAEVSFDQTPIWVRLKSIPLFYWNKTNLQELAGKVSAVYELPRLIEKNFERGSFGMGTLCFRATVDEAVEKSPFHLPLVKWFNDWITQQEALKDPTANAKKTKTSAGGGGKQSGDMRSVLLLGTGEITPFENTAEGVVEKVIPEQPPEKMVTAHDTPTNTVTETMSTEEVRPEDGSVPLSHFGEANNKGEIPSIHTQCKKGNLPGYSKDSLGALNDPENELFLADTCELAVGDRENFHLNNNFKVGLFFNSLLGPQAQPLDWPSRACWARAFGPLTGSNTVDKFQIEPTLFNPILDIKDFKCQEIEQGPRKRKAIDGFYMVPGVLPSHEEASTSVIASRANSSSKESLVVKDDHAAFSPGSNEGKPPKRKRGRPRKFTESSVTSVPSPSSRGRSGQSKVWTGVNSKSLKKKGETINAF</sequence>
<proteinExistence type="predicted"/>
<evidence type="ECO:0000313" key="4">
    <source>
        <dbReference type="Proteomes" id="UP000583929"/>
    </source>
</evidence>
<organism evidence="3 4">
    <name type="scientific">Cannabis sativa</name>
    <name type="common">Hemp</name>
    <name type="synonym">Marijuana</name>
    <dbReference type="NCBI Taxonomy" id="3483"/>
    <lineage>
        <taxon>Eukaryota</taxon>
        <taxon>Viridiplantae</taxon>
        <taxon>Streptophyta</taxon>
        <taxon>Embryophyta</taxon>
        <taxon>Tracheophyta</taxon>
        <taxon>Spermatophyta</taxon>
        <taxon>Magnoliopsida</taxon>
        <taxon>eudicotyledons</taxon>
        <taxon>Gunneridae</taxon>
        <taxon>Pentapetalae</taxon>
        <taxon>rosids</taxon>
        <taxon>fabids</taxon>
        <taxon>Rosales</taxon>
        <taxon>Cannabaceae</taxon>
        <taxon>Cannabis</taxon>
    </lineage>
</organism>
<accession>A0A7J6FNG5</accession>
<reference evidence="3 4" key="1">
    <citation type="journal article" date="2020" name="bioRxiv">
        <title>Sequence and annotation of 42 cannabis genomes reveals extensive copy number variation in cannabinoid synthesis and pathogen resistance genes.</title>
        <authorList>
            <person name="Mckernan K.J."/>
            <person name="Helbert Y."/>
            <person name="Kane L.T."/>
            <person name="Ebling H."/>
            <person name="Zhang L."/>
            <person name="Liu B."/>
            <person name="Eaton Z."/>
            <person name="Mclaughlin S."/>
            <person name="Kingan S."/>
            <person name="Baybayan P."/>
            <person name="Concepcion G."/>
            <person name="Jordan M."/>
            <person name="Riva A."/>
            <person name="Barbazuk W."/>
            <person name="Harkins T."/>
        </authorList>
    </citation>
    <scope>NUCLEOTIDE SEQUENCE [LARGE SCALE GENOMIC DNA]</scope>
    <source>
        <strain evidence="4">cv. Jamaican Lion 4</strain>
        <tissue evidence="3">Leaf</tissue>
    </source>
</reference>
<feature type="domain" description="DUF4283" evidence="2">
    <location>
        <begin position="92"/>
        <end position="170"/>
    </location>
</feature>
<feature type="region of interest" description="Disordered" evidence="1">
    <location>
        <begin position="261"/>
        <end position="282"/>
    </location>
</feature>
<dbReference type="Pfam" id="PF14111">
    <property type="entry name" value="DUF4283"/>
    <property type="match status" value="1"/>
</dbReference>